<dbReference type="Proteomes" id="UP000696280">
    <property type="component" value="Unassembled WGS sequence"/>
</dbReference>
<organism evidence="2 3">
    <name type="scientific">Hymenoscyphus fraxineus</name>
    <dbReference type="NCBI Taxonomy" id="746836"/>
    <lineage>
        <taxon>Eukaryota</taxon>
        <taxon>Fungi</taxon>
        <taxon>Dikarya</taxon>
        <taxon>Ascomycota</taxon>
        <taxon>Pezizomycotina</taxon>
        <taxon>Leotiomycetes</taxon>
        <taxon>Helotiales</taxon>
        <taxon>Helotiaceae</taxon>
        <taxon>Hymenoscyphus</taxon>
    </lineage>
</organism>
<sequence length="170" mass="18658">MFFLNFILNAFLMAWVVNAASPAHAGLQTRSGSYARDDPNPICHNIPGHDWQPVTMGEAGQLLGSLSGLTPKQPNHLLPQRMCSLNGKNCVNVACIEREGKKKKKSALVSFCSSNPNMKVPCSKVRDALQRILDSCGGGEDPARQVLGQWFEPNRLNPQWNVIISEGKEC</sequence>
<comment type="caution">
    <text evidence="2">The sequence shown here is derived from an EMBL/GenBank/DDBJ whole genome shotgun (WGS) entry which is preliminary data.</text>
</comment>
<name>A0A9N9KX71_9HELO</name>
<feature type="signal peptide" evidence="1">
    <location>
        <begin position="1"/>
        <end position="19"/>
    </location>
</feature>
<evidence type="ECO:0000313" key="2">
    <source>
        <dbReference type="EMBL" id="CAG8954468.1"/>
    </source>
</evidence>
<keyword evidence="1" id="KW-0732">Signal</keyword>
<protein>
    <recommendedName>
        <fullName evidence="4">Secreted protein</fullName>
    </recommendedName>
</protein>
<evidence type="ECO:0000256" key="1">
    <source>
        <dbReference type="SAM" id="SignalP"/>
    </source>
</evidence>
<keyword evidence="3" id="KW-1185">Reference proteome</keyword>
<feature type="chain" id="PRO_5040333209" description="Secreted protein" evidence="1">
    <location>
        <begin position="20"/>
        <end position="170"/>
    </location>
</feature>
<accession>A0A9N9KX71</accession>
<dbReference type="OrthoDB" id="10546848at2759"/>
<evidence type="ECO:0000313" key="3">
    <source>
        <dbReference type="Proteomes" id="UP000696280"/>
    </source>
</evidence>
<dbReference type="AlphaFoldDB" id="A0A9N9KX71"/>
<dbReference type="EMBL" id="CAJVRL010000057">
    <property type="protein sequence ID" value="CAG8954468.1"/>
    <property type="molecule type" value="Genomic_DNA"/>
</dbReference>
<gene>
    <name evidence="2" type="ORF">HYFRA_00004380</name>
</gene>
<proteinExistence type="predicted"/>
<reference evidence="2" key="1">
    <citation type="submission" date="2021-07" db="EMBL/GenBank/DDBJ databases">
        <authorList>
            <person name="Durling M."/>
        </authorList>
    </citation>
    <scope>NUCLEOTIDE SEQUENCE</scope>
</reference>
<evidence type="ECO:0008006" key="4">
    <source>
        <dbReference type="Google" id="ProtNLM"/>
    </source>
</evidence>